<reference evidence="1 2" key="1">
    <citation type="submission" date="2018-06" db="EMBL/GenBank/DDBJ databases">
        <title>Comparative genomics of Brasilonema spp. strains.</title>
        <authorList>
            <person name="Alvarenga D.O."/>
            <person name="Fiore M.F."/>
            <person name="Varani A.M."/>
        </authorList>
    </citation>
    <scope>NUCLEOTIDE SEQUENCE [LARGE SCALE GENOMIC DNA]</scope>
    <source>
        <strain evidence="1 2">SPC951</strain>
    </source>
</reference>
<sequence>MVTYDDCINYLNEILYPPRLEGVIFYQLSVISYQLAVFVLHNLVHCSLFTVYCSLFTVYCLNCATVQLNEQVLAK</sequence>
<comment type="caution">
    <text evidence="1">The sequence shown here is derived from an EMBL/GenBank/DDBJ whole genome shotgun (WGS) entry which is preliminary data.</text>
</comment>
<dbReference type="EMBL" id="QMEB01000170">
    <property type="protein sequence ID" value="NMG21521.1"/>
    <property type="molecule type" value="Genomic_DNA"/>
</dbReference>
<organism evidence="1 2">
    <name type="scientific">Brasilonema bromeliae SPC951</name>
    <dbReference type="NCBI Taxonomy" id="385972"/>
    <lineage>
        <taxon>Bacteria</taxon>
        <taxon>Bacillati</taxon>
        <taxon>Cyanobacteriota</taxon>
        <taxon>Cyanophyceae</taxon>
        <taxon>Nostocales</taxon>
        <taxon>Scytonemataceae</taxon>
        <taxon>Brasilonema</taxon>
        <taxon>Bromeliae group (in: Brasilonema)</taxon>
    </lineage>
</organism>
<accession>A0ABX1PCC4</accession>
<keyword evidence="2" id="KW-1185">Reference proteome</keyword>
<proteinExistence type="predicted"/>
<gene>
    <name evidence="1" type="ORF">DP116_19540</name>
</gene>
<evidence type="ECO:0000313" key="1">
    <source>
        <dbReference type="EMBL" id="NMG21521.1"/>
    </source>
</evidence>
<evidence type="ECO:0000313" key="2">
    <source>
        <dbReference type="Proteomes" id="UP000718564"/>
    </source>
</evidence>
<protein>
    <submittedName>
        <fullName evidence="1">Uncharacterized protein</fullName>
    </submittedName>
</protein>
<dbReference type="Proteomes" id="UP000718564">
    <property type="component" value="Unassembled WGS sequence"/>
</dbReference>
<name>A0ABX1PCC4_9CYAN</name>